<dbReference type="PANTHER" id="PTHR43586:SF8">
    <property type="entry name" value="CYSTEINE DESULFURASE 1, CHLOROPLASTIC"/>
    <property type="match status" value="1"/>
</dbReference>
<comment type="similarity">
    <text evidence="2">Belongs to the class-V pyridoxal-phosphate-dependent aminotransferase family. Csd subfamily.</text>
</comment>
<reference evidence="7 8" key="1">
    <citation type="submission" date="2021-12" db="EMBL/GenBank/DDBJ databases">
        <title>Discovery of the Pendulisporaceae a myxobacterial family with distinct sporulation behavior and unique specialized metabolism.</title>
        <authorList>
            <person name="Garcia R."/>
            <person name="Popoff A."/>
            <person name="Bader C.D."/>
            <person name="Loehr J."/>
            <person name="Walesch S."/>
            <person name="Walt C."/>
            <person name="Boldt J."/>
            <person name="Bunk B."/>
            <person name="Haeckl F.J.F.P.J."/>
            <person name="Gunesch A.P."/>
            <person name="Birkelbach J."/>
            <person name="Nuebel U."/>
            <person name="Pietschmann T."/>
            <person name="Bach T."/>
            <person name="Mueller R."/>
        </authorList>
    </citation>
    <scope>NUCLEOTIDE SEQUENCE [LARGE SCALE GENOMIC DNA]</scope>
    <source>
        <strain evidence="7 8">MSr11954</strain>
    </source>
</reference>
<dbReference type="EMBL" id="CP089984">
    <property type="protein sequence ID" value="WXB11535.1"/>
    <property type="molecule type" value="Genomic_DNA"/>
</dbReference>
<dbReference type="InterPro" id="IPR015421">
    <property type="entry name" value="PyrdxlP-dep_Trfase_major"/>
</dbReference>
<keyword evidence="3" id="KW-0663">Pyridoxal phosphate</keyword>
<evidence type="ECO:0000313" key="8">
    <source>
        <dbReference type="Proteomes" id="UP001370348"/>
    </source>
</evidence>
<name>A0ABZ2LQV0_9BACT</name>
<dbReference type="Gene3D" id="3.90.1150.10">
    <property type="entry name" value="Aspartate Aminotransferase, domain 1"/>
    <property type="match status" value="1"/>
</dbReference>
<sequence>MSTSPWRADFPALAQATGTCAYLDSAAMTLRPNCVIDAVANTYRSFPASVHRGQYAWAESTTAAFEHARERTARRLNALKQEIVFTKNCTEAINIVAHGLSLSRDDEVLVPVFEHHSNYLPWRRVARVREIGMTRDGRVDLDRMEDAISRKTAVIALTYASNVTGVIQPIEQVVALAKKHGLITVVDGAQAASHLRIDVEALGCDFMALSSHKMFGPAGVGVLWGREDSSKRLAVYSTGGGMVDRVGQEISYLPDGRRFEAGTANIEGVIGFAAALDYAERAEEGQMNAHVARLAARCRSGLERLSDVIELPFHYDAPSIPILSFKARNPDMSAARLASILSDTYGVFVRDGVHCCQPLFTYTKVRDALRVSLQCYNDEDDVDRLLDALENMRPLLAGA</sequence>
<organism evidence="7 8">
    <name type="scientific">Pendulispora albinea</name>
    <dbReference type="NCBI Taxonomy" id="2741071"/>
    <lineage>
        <taxon>Bacteria</taxon>
        <taxon>Pseudomonadati</taxon>
        <taxon>Myxococcota</taxon>
        <taxon>Myxococcia</taxon>
        <taxon>Myxococcales</taxon>
        <taxon>Sorangiineae</taxon>
        <taxon>Pendulisporaceae</taxon>
        <taxon>Pendulispora</taxon>
    </lineage>
</organism>
<evidence type="ECO:0000256" key="2">
    <source>
        <dbReference type="ARBA" id="ARBA00010447"/>
    </source>
</evidence>
<dbReference type="PANTHER" id="PTHR43586">
    <property type="entry name" value="CYSTEINE DESULFURASE"/>
    <property type="match status" value="1"/>
</dbReference>
<dbReference type="Pfam" id="PF00266">
    <property type="entry name" value="Aminotran_5"/>
    <property type="match status" value="1"/>
</dbReference>
<dbReference type="GO" id="GO:0008483">
    <property type="term" value="F:transaminase activity"/>
    <property type="evidence" value="ECO:0007669"/>
    <property type="project" value="UniProtKB-KW"/>
</dbReference>
<dbReference type="InterPro" id="IPR000192">
    <property type="entry name" value="Aminotrans_V_dom"/>
</dbReference>
<evidence type="ECO:0000259" key="6">
    <source>
        <dbReference type="Pfam" id="PF00266"/>
    </source>
</evidence>
<dbReference type="PROSITE" id="PS00595">
    <property type="entry name" value="AA_TRANSFER_CLASS_5"/>
    <property type="match status" value="1"/>
</dbReference>
<evidence type="ECO:0000256" key="5">
    <source>
        <dbReference type="RuleBase" id="RU004504"/>
    </source>
</evidence>
<comment type="catalytic activity">
    <reaction evidence="4">
        <text>(sulfur carrier)-H + L-cysteine = (sulfur carrier)-SH + L-alanine</text>
        <dbReference type="Rhea" id="RHEA:43892"/>
        <dbReference type="Rhea" id="RHEA-COMP:14737"/>
        <dbReference type="Rhea" id="RHEA-COMP:14739"/>
        <dbReference type="ChEBI" id="CHEBI:29917"/>
        <dbReference type="ChEBI" id="CHEBI:35235"/>
        <dbReference type="ChEBI" id="CHEBI:57972"/>
        <dbReference type="ChEBI" id="CHEBI:64428"/>
        <dbReference type="EC" id="2.8.1.7"/>
    </reaction>
</comment>
<dbReference type="Gene3D" id="3.40.640.10">
    <property type="entry name" value="Type I PLP-dependent aspartate aminotransferase-like (Major domain)"/>
    <property type="match status" value="1"/>
</dbReference>
<comment type="cofactor">
    <cofactor evidence="1 5">
        <name>pyridoxal 5'-phosphate</name>
        <dbReference type="ChEBI" id="CHEBI:597326"/>
    </cofactor>
</comment>
<dbReference type="SUPFAM" id="SSF53383">
    <property type="entry name" value="PLP-dependent transferases"/>
    <property type="match status" value="1"/>
</dbReference>
<dbReference type="RefSeq" id="WP_394821155.1">
    <property type="nucleotide sequence ID" value="NZ_CP089984.1"/>
</dbReference>
<keyword evidence="8" id="KW-1185">Reference proteome</keyword>
<keyword evidence="7" id="KW-0032">Aminotransferase</keyword>
<dbReference type="InterPro" id="IPR020578">
    <property type="entry name" value="Aminotrans_V_PyrdxlP_BS"/>
</dbReference>
<accession>A0ABZ2LQV0</accession>
<protein>
    <submittedName>
        <fullName evidence="7">Aminotransferase class V-fold PLP-dependent enzyme</fullName>
    </submittedName>
</protein>
<gene>
    <name evidence="7" type="ORF">LZC94_27190</name>
</gene>
<proteinExistence type="inferred from homology"/>
<keyword evidence="7" id="KW-0808">Transferase</keyword>
<dbReference type="InterPro" id="IPR015424">
    <property type="entry name" value="PyrdxlP-dep_Trfase"/>
</dbReference>
<evidence type="ECO:0000256" key="3">
    <source>
        <dbReference type="ARBA" id="ARBA00022898"/>
    </source>
</evidence>
<dbReference type="InterPro" id="IPR015422">
    <property type="entry name" value="PyrdxlP-dep_Trfase_small"/>
</dbReference>
<dbReference type="Proteomes" id="UP001370348">
    <property type="component" value="Chromosome"/>
</dbReference>
<evidence type="ECO:0000256" key="4">
    <source>
        <dbReference type="ARBA" id="ARBA00050776"/>
    </source>
</evidence>
<evidence type="ECO:0000256" key="1">
    <source>
        <dbReference type="ARBA" id="ARBA00001933"/>
    </source>
</evidence>
<evidence type="ECO:0000313" key="7">
    <source>
        <dbReference type="EMBL" id="WXB11535.1"/>
    </source>
</evidence>
<feature type="domain" description="Aminotransferase class V" evidence="6">
    <location>
        <begin position="22"/>
        <end position="385"/>
    </location>
</feature>